<evidence type="ECO:0000313" key="2">
    <source>
        <dbReference type="EMBL" id="QDT08994.1"/>
    </source>
</evidence>
<dbReference type="Proteomes" id="UP000319817">
    <property type="component" value="Chromosome"/>
</dbReference>
<evidence type="ECO:0000313" key="3">
    <source>
        <dbReference type="Proteomes" id="UP000319817"/>
    </source>
</evidence>
<evidence type="ECO:0000256" key="1">
    <source>
        <dbReference type="SAM" id="Phobius"/>
    </source>
</evidence>
<dbReference type="EMBL" id="CP036526">
    <property type="protein sequence ID" value="QDT08994.1"/>
    <property type="molecule type" value="Genomic_DNA"/>
</dbReference>
<dbReference type="OrthoDB" id="274512at2"/>
<keyword evidence="3" id="KW-1185">Reference proteome</keyword>
<accession>A0A517NPE6</accession>
<dbReference type="AlphaFoldDB" id="A0A517NPE6"/>
<keyword evidence="1" id="KW-0472">Membrane</keyword>
<dbReference type="RefSeq" id="WP_145416447.1">
    <property type="nucleotide sequence ID" value="NZ_CP036526.1"/>
</dbReference>
<keyword evidence="1" id="KW-0812">Transmembrane</keyword>
<protein>
    <recommendedName>
        <fullName evidence="4">Signal peptide prediction</fullName>
    </recommendedName>
</protein>
<sequence length="140" mass="15773">MKLSPLKWILRCLAYVWASPYTIAGIAIGLILGGRFQRIDGVVEIFGPRIEKALGRMPMPAMAMTFGHVVFGVHAVALDVTRRHEAVHVKQYERWGPLFVPAYLAASAYLYARGRDGYRENPFEIEAYAVDTPDFSQRES</sequence>
<feature type="transmembrane region" description="Helical" evidence="1">
    <location>
        <begin position="12"/>
        <end position="32"/>
    </location>
</feature>
<gene>
    <name evidence="2" type="ORF">K239x_09370</name>
</gene>
<organism evidence="2 3">
    <name type="scientific">Stieleria marina</name>
    <dbReference type="NCBI Taxonomy" id="1930275"/>
    <lineage>
        <taxon>Bacteria</taxon>
        <taxon>Pseudomonadati</taxon>
        <taxon>Planctomycetota</taxon>
        <taxon>Planctomycetia</taxon>
        <taxon>Pirellulales</taxon>
        <taxon>Pirellulaceae</taxon>
        <taxon>Stieleria</taxon>
    </lineage>
</organism>
<keyword evidence="1" id="KW-1133">Transmembrane helix</keyword>
<reference evidence="2 3" key="1">
    <citation type="submission" date="2019-02" db="EMBL/GenBank/DDBJ databases">
        <title>Deep-cultivation of Planctomycetes and their phenomic and genomic characterization uncovers novel biology.</title>
        <authorList>
            <person name="Wiegand S."/>
            <person name="Jogler M."/>
            <person name="Boedeker C."/>
            <person name="Pinto D."/>
            <person name="Vollmers J."/>
            <person name="Rivas-Marin E."/>
            <person name="Kohn T."/>
            <person name="Peeters S.H."/>
            <person name="Heuer A."/>
            <person name="Rast P."/>
            <person name="Oberbeckmann S."/>
            <person name="Bunk B."/>
            <person name="Jeske O."/>
            <person name="Meyerdierks A."/>
            <person name="Storesund J.E."/>
            <person name="Kallscheuer N."/>
            <person name="Luecker S."/>
            <person name="Lage O.M."/>
            <person name="Pohl T."/>
            <person name="Merkel B.J."/>
            <person name="Hornburger P."/>
            <person name="Mueller R.-W."/>
            <person name="Bruemmer F."/>
            <person name="Labrenz M."/>
            <person name="Spormann A.M."/>
            <person name="Op den Camp H."/>
            <person name="Overmann J."/>
            <person name="Amann R."/>
            <person name="Jetten M.S.M."/>
            <person name="Mascher T."/>
            <person name="Medema M.H."/>
            <person name="Devos D.P."/>
            <person name="Kaster A.-K."/>
            <person name="Ovreas L."/>
            <person name="Rohde M."/>
            <person name="Galperin M.Y."/>
            <person name="Jogler C."/>
        </authorList>
    </citation>
    <scope>NUCLEOTIDE SEQUENCE [LARGE SCALE GENOMIC DNA]</scope>
    <source>
        <strain evidence="2 3">K23_9</strain>
    </source>
</reference>
<proteinExistence type="predicted"/>
<evidence type="ECO:0008006" key="4">
    <source>
        <dbReference type="Google" id="ProtNLM"/>
    </source>
</evidence>
<feature type="transmembrane region" description="Helical" evidence="1">
    <location>
        <begin position="61"/>
        <end position="80"/>
    </location>
</feature>
<name>A0A517NPE6_9BACT</name>